<accession>A0A1H9SGG6</accession>
<feature type="signal peptide" evidence="1">
    <location>
        <begin position="1"/>
        <end position="20"/>
    </location>
</feature>
<keyword evidence="1" id="KW-0732">Signal</keyword>
<proteinExistence type="predicted"/>
<dbReference type="Pfam" id="PF25976">
    <property type="entry name" value="LpqB_N"/>
    <property type="match status" value="1"/>
</dbReference>
<keyword evidence="4" id="KW-0449">Lipoprotein</keyword>
<dbReference type="InterPro" id="IPR059026">
    <property type="entry name" value="LpqB_N"/>
</dbReference>
<name>A0A1H9SGG6_9PSEU</name>
<organism evidence="4 5">
    <name type="scientific">Actinokineospora terrae</name>
    <dbReference type="NCBI Taxonomy" id="155974"/>
    <lineage>
        <taxon>Bacteria</taxon>
        <taxon>Bacillati</taxon>
        <taxon>Actinomycetota</taxon>
        <taxon>Actinomycetes</taxon>
        <taxon>Pseudonocardiales</taxon>
        <taxon>Pseudonocardiaceae</taxon>
        <taxon>Actinokineospora</taxon>
    </lineage>
</organism>
<feature type="domain" description="Lipoprotein LpqB N-terminal" evidence="3">
    <location>
        <begin position="42"/>
        <end position="162"/>
    </location>
</feature>
<dbReference type="PROSITE" id="PS51257">
    <property type="entry name" value="PROKAR_LIPOPROTEIN"/>
    <property type="match status" value="1"/>
</dbReference>
<evidence type="ECO:0000256" key="1">
    <source>
        <dbReference type="SAM" id="SignalP"/>
    </source>
</evidence>
<evidence type="ECO:0000313" key="5">
    <source>
        <dbReference type="Proteomes" id="UP000199051"/>
    </source>
</evidence>
<dbReference type="Pfam" id="PF10647">
    <property type="entry name" value="Gmad1"/>
    <property type="match status" value="1"/>
</dbReference>
<keyword evidence="5" id="KW-1185">Reference proteome</keyword>
<dbReference type="InterPro" id="IPR018910">
    <property type="entry name" value="LpqB_C"/>
</dbReference>
<dbReference type="STRING" id="155974.SAMN04487818_105446"/>
<gene>
    <name evidence="4" type="ORF">SAMN04487818_105446</name>
</gene>
<evidence type="ECO:0000259" key="3">
    <source>
        <dbReference type="Pfam" id="PF25976"/>
    </source>
</evidence>
<evidence type="ECO:0000313" key="4">
    <source>
        <dbReference type="EMBL" id="SER84072.1"/>
    </source>
</evidence>
<feature type="chain" id="PRO_5011692270" evidence="1">
    <location>
        <begin position="21"/>
        <end position="571"/>
    </location>
</feature>
<evidence type="ECO:0000259" key="2">
    <source>
        <dbReference type="Pfam" id="PF10647"/>
    </source>
</evidence>
<dbReference type="RefSeq" id="WP_092778140.1">
    <property type="nucleotide sequence ID" value="NZ_FOGI01000005.1"/>
</dbReference>
<reference evidence="5" key="1">
    <citation type="submission" date="2016-10" db="EMBL/GenBank/DDBJ databases">
        <authorList>
            <person name="Varghese N."/>
            <person name="Submissions S."/>
        </authorList>
    </citation>
    <scope>NUCLEOTIDE SEQUENCE [LARGE SCALE GENOMIC DNA]</scope>
    <source>
        <strain evidence="5">DSM 44260</strain>
    </source>
</reference>
<dbReference type="Proteomes" id="UP000199051">
    <property type="component" value="Unassembled WGS sequence"/>
</dbReference>
<feature type="domain" description="Lipoprotein LpqB C-terminal" evidence="2">
    <location>
        <begin position="313"/>
        <end position="570"/>
    </location>
</feature>
<protein>
    <submittedName>
        <fullName evidence="4">Lipoprotein LpqB beta-propeller domain-containing protein</fullName>
    </submittedName>
</protein>
<dbReference type="EMBL" id="FOGI01000005">
    <property type="protein sequence ID" value="SER84072.1"/>
    <property type="molecule type" value="Genomic_DNA"/>
</dbReference>
<dbReference type="SUPFAM" id="SSF82171">
    <property type="entry name" value="DPP6 N-terminal domain-like"/>
    <property type="match status" value="1"/>
</dbReference>
<sequence>MIRLVLALLCATLLAGCANIPDRTLPRVVVDATEEQPRQVGKPAPGLDPFNLVQEFVKNAGTPDAARTYLTEEAKPNWKSGEAPTIIQDEFKTIPQSVPEGKDPTNEQVVILTATSIGGLVGDFSFLPQVQSLEYRVVIKRQDGQWRIAEPPNAVLIREADFAKSYRRVNLEFFDPEQRVMVSDPRYVAIEPRPGLFGRVVYLLLGGPSESLKGAVRNHLEGLEMSTNILPEPDGAILINLGKVDKPLEDRQRIAAQLVRSLREVTTSPLRIRSQGLPLVPGHEDWTTGDVGAYDSLSALKADLLGLAVVGGRLYSLRDGKKLDGPTGDGSYDIVSAAQSLDGGLLAVVQRTPGGMKLRVGKSDGDLPEVSLPAAATLTRPTWLFAGSNEATPNEVWTVQDGTLVVRVVRTNEGKWEDYPVDASEFTRNGGTITQLRLSRDGARVAAVVNGEIRVASVVRPNDAVTIRSGRTLQAGIVKDVVGLDWLDRLTVIAATDQPIRPVVSMSVDGYAYTAYNKTNLTLPVTAVTAAPGRSTIVTDGSGMWTTGEAGKVWQYHQNNLGSAALPFYPG</sequence>
<dbReference type="AlphaFoldDB" id="A0A1H9SGG6"/>